<feature type="non-terminal residue" evidence="2">
    <location>
        <position position="1"/>
    </location>
</feature>
<dbReference type="Proteomes" id="UP000257032">
    <property type="component" value="Unassembled WGS sequence"/>
</dbReference>
<sequence length="85" mass="9559">TPQDAVRGGSPRSRGKRVIPRSPNPPHKHLETKSSRKGSVCGRGIIIYMSLAVIFKQPDFFYKEHELLVGNKGFWPGKQNISNEE</sequence>
<evidence type="ECO:0000256" key="1">
    <source>
        <dbReference type="SAM" id="MobiDB-lite"/>
    </source>
</evidence>
<organism evidence="2 3">
    <name type="scientific">Halobacillus trueperi</name>
    <dbReference type="NCBI Taxonomy" id="156205"/>
    <lineage>
        <taxon>Bacteria</taxon>
        <taxon>Bacillati</taxon>
        <taxon>Bacillota</taxon>
        <taxon>Bacilli</taxon>
        <taxon>Bacillales</taxon>
        <taxon>Bacillaceae</taxon>
        <taxon>Halobacillus</taxon>
    </lineage>
</organism>
<accession>A0A3D8VMS8</accession>
<proteinExistence type="predicted"/>
<protein>
    <submittedName>
        <fullName evidence="2">Uncharacterized protein</fullName>
    </submittedName>
</protein>
<evidence type="ECO:0000313" key="3">
    <source>
        <dbReference type="Proteomes" id="UP000257032"/>
    </source>
</evidence>
<dbReference type="RefSeq" id="WP_220353003.1">
    <property type="nucleotide sequence ID" value="NZ_QTLC01000042.1"/>
</dbReference>
<gene>
    <name evidence="2" type="ORF">DXT76_11530</name>
</gene>
<evidence type="ECO:0000313" key="2">
    <source>
        <dbReference type="EMBL" id="RDY70706.1"/>
    </source>
</evidence>
<feature type="region of interest" description="Disordered" evidence="1">
    <location>
        <begin position="1"/>
        <end position="38"/>
    </location>
</feature>
<reference evidence="2 3" key="1">
    <citation type="submission" date="2018-08" db="EMBL/GenBank/DDBJ databases">
        <title>Genome sequence of strict halophilic Halobacillus trueperi SS1 isolated from Lunsu, a salty water body of North West Himalayas.</title>
        <authorList>
            <person name="Gupta S."/>
            <person name="Sharma P."/>
            <person name="Dev K."/>
            <person name="Baumler D."/>
            <person name="Sourirajan A."/>
        </authorList>
    </citation>
    <scope>NUCLEOTIDE SEQUENCE [LARGE SCALE GENOMIC DNA]</scope>
    <source>
        <strain evidence="2 3">SS1</strain>
    </source>
</reference>
<dbReference type="AlphaFoldDB" id="A0A3D8VMS8"/>
<dbReference type="EMBL" id="QTLC01000042">
    <property type="protein sequence ID" value="RDY70706.1"/>
    <property type="molecule type" value="Genomic_DNA"/>
</dbReference>
<comment type="caution">
    <text evidence="2">The sequence shown here is derived from an EMBL/GenBank/DDBJ whole genome shotgun (WGS) entry which is preliminary data.</text>
</comment>
<name>A0A3D8VMS8_9BACI</name>